<evidence type="ECO:0000256" key="1">
    <source>
        <dbReference type="PROSITE-ProRule" id="PRU00169"/>
    </source>
</evidence>
<dbReference type="SMART" id="SM00850">
    <property type="entry name" value="LytTR"/>
    <property type="match status" value="1"/>
</dbReference>
<dbReference type="PANTHER" id="PTHR37299:SF1">
    <property type="entry name" value="STAGE 0 SPORULATION PROTEIN A HOMOLOG"/>
    <property type="match status" value="1"/>
</dbReference>
<keyword evidence="1" id="KW-0597">Phosphoprotein</keyword>
<dbReference type="SUPFAM" id="SSF52172">
    <property type="entry name" value="CheY-like"/>
    <property type="match status" value="1"/>
</dbReference>
<protein>
    <submittedName>
        <fullName evidence="4">Response regulator transcription factor</fullName>
    </submittedName>
</protein>
<evidence type="ECO:0000313" key="5">
    <source>
        <dbReference type="Proteomes" id="UP000677244"/>
    </source>
</evidence>
<organism evidence="4 5">
    <name type="scientific">Niastella soli</name>
    <dbReference type="NCBI Taxonomy" id="2821487"/>
    <lineage>
        <taxon>Bacteria</taxon>
        <taxon>Pseudomonadati</taxon>
        <taxon>Bacteroidota</taxon>
        <taxon>Chitinophagia</taxon>
        <taxon>Chitinophagales</taxon>
        <taxon>Chitinophagaceae</taxon>
        <taxon>Niastella</taxon>
    </lineage>
</organism>
<feature type="domain" description="Response regulatory" evidence="2">
    <location>
        <begin position="3"/>
        <end position="114"/>
    </location>
</feature>
<dbReference type="EMBL" id="JAGHKO010000004">
    <property type="protein sequence ID" value="MBO9202353.1"/>
    <property type="molecule type" value="Genomic_DNA"/>
</dbReference>
<dbReference type="SMART" id="SM00448">
    <property type="entry name" value="REC"/>
    <property type="match status" value="1"/>
</dbReference>
<comment type="caution">
    <text evidence="4">The sequence shown here is derived from an EMBL/GenBank/DDBJ whole genome shotgun (WGS) entry which is preliminary data.</text>
</comment>
<name>A0ABS3YWV8_9BACT</name>
<feature type="modified residue" description="4-aspartylphosphate" evidence="1">
    <location>
        <position position="54"/>
    </location>
</feature>
<dbReference type="PROSITE" id="PS50930">
    <property type="entry name" value="HTH_LYTTR"/>
    <property type="match status" value="1"/>
</dbReference>
<dbReference type="Pfam" id="PF04397">
    <property type="entry name" value="LytTR"/>
    <property type="match status" value="1"/>
</dbReference>
<proteinExistence type="predicted"/>
<dbReference type="InterPro" id="IPR046947">
    <property type="entry name" value="LytR-like"/>
</dbReference>
<accession>A0ABS3YWV8</accession>
<gene>
    <name evidence="4" type="ORF">J7I42_18855</name>
</gene>
<dbReference type="Pfam" id="PF00072">
    <property type="entry name" value="Response_reg"/>
    <property type="match status" value="1"/>
</dbReference>
<dbReference type="Proteomes" id="UP000677244">
    <property type="component" value="Unassembled WGS sequence"/>
</dbReference>
<feature type="domain" description="HTH LytTR-type" evidence="3">
    <location>
        <begin position="133"/>
        <end position="233"/>
    </location>
</feature>
<dbReference type="Gene3D" id="3.40.50.2300">
    <property type="match status" value="1"/>
</dbReference>
<evidence type="ECO:0000259" key="3">
    <source>
        <dbReference type="PROSITE" id="PS50930"/>
    </source>
</evidence>
<dbReference type="InterPro" id="IPR007492">
    <property type="entry name" value="LytTR_DNA-bd_dom"/>
</dbReference>
<evidence type="ECO:0000259" key="2">
    <source>
        <dbReference type="PROSITE" id="PS50110"/>
    </source>
</evidence>
<dbReference type="RefSeq" id="WP_209140399.1">
    <property type="nucleotide sequence ID" value="NZ_JAGHKO010000004.1"/>
</dbReference>
<evidence type="ECO:0000313" key="4">
    <source>
        <dbReference type="EMBL" id="MBO9202353.1"/>
    </source>
</evidence>
<sequence>MMRCIAVDDEKWVLDLLVDNISRVPFLQLVGRCKNALEATEMLHREDVDLVFLDIQMPGLDGIQFVQSLQHPPMIIFVTAYKEHAWEGFELAAVDYLLKPVSFERFLKACNKAQELFRLQQKATTTKELPSSFFVYVEYNQIKININEIVYIEGMKDYVKIHVITTTKPVITKMSLKALEDKLLPYRLVRIHKSYIIAADKVTAVKRDIICLGSIELPLSESYRAAVEAVLPLNK</sequence>
<reference evidence="4 5" key="1">
    <citation type="submission" date="2021-03" db="EMBL/GenBank/DDBJ databases">
        <title>Assistant Professor.</title>
        <authorList>
            <person name="Huq M.A."/>
        </authorList>
    </citation>
    <scope>NUCLEOTIDE SEQUENCE [LARGE SCALE GENOMIC DNA]</scope>
    <source>
        <strain evidence="4 5">MAH-29</strain>
    </source>
</reference>
<keyword evidence="5" id="KW-1185">Reference proteome</keyword>
<dbReference type="Gene3D" id="2.40.50.1020">
    <property type="entry name" value="LytTr DNA-binding domain"/>
    <property type="match status" value="1"/>
</dbReference>
<dbReference type="PROSITE" id="PS50110">
    <property type="entry name" value="RESPONSE_REGULATORY"/>
    <property type="match status" value="1"/>
</dbReference>
<dbReference type="InterPro" id="IPR001789">
    <property type="entry name" value="Sig_transdc_resp-reg_receiver"/>
</dbReference>
<dbReference type="PANTHER" id="PTHR37299">
    <property type="entry name" value="TRANSCRIPTIONAL REGULATOR-RELATED"/>
    <property type="match status" value="1"/>
</dbReference>
<dbReference type="InterPro" id="IPR011006">
    <property type="entry name" value="CheY-like_superfamily"/>
</dbReference>